<dbReference type="GO" id="GO:0005634">
    <property type="term" value="C:nucleus"/>
    <property type="evidence" value="ECO:0007669"/>
    <property type="project" value="UniProtKB-ARBA"/>
</dbReference>
<dbReference type="EMBL" id="VSWC01000092">
    <property type="protein sequence ID" value="KAA1090501.1"/>
    <property type="molecule type" value="Genomic_DNA"/>
</dbReference>
<feature type="compositionally biased region" description="Pro residues" evidence="6">
    <location>
        <begin position="127"/>
        <end position="147"/>
    </location>
</feature>
<dbReference type="Proteomes" id="UP000324748">
    <property type="component" value="Unassembled WGS sequence"/>
</dbReference>
<feature type="region of interest" description="Disordered" evidence="6">
    <location>
        <begin position="97"/>
        <end position="453"/>
    </location>
</feature>
<evidence type="ECO:0000256" key="2">
    <source>
        <dbReference type="ARBA" id="ARBA00022737"/>
    </source>
</evidence>
<gene>
    <name evidence="8" type="ORF">PGT21_003483</name>
</gene>
<keyword evidence="1" id="KW-0479">Metal-binding</keyword>
<feature type="region of interest" description="Disordered" evidence="6">
    <location>
        <begin position="510"/>
        <end position="533"/>
    </location>
</feature>
<feature type="domain" description="C2H2-type" evidence="7">
    <location>
        <begin position="1075"/>
        <end position="1104"/>
    </location>
</feature>
<evidence type="ECO:0000256" key="5">
    <source>
        <dbReference type="PROSITE-ProRule" id="PRU00042"/>
    </source>
</evidence>
<name>A0A5B0NMI3_PUCGR</name>
<accession>A0A5B0NMI3</accession>
<feature type="compositionally biased region" description="Acidic residues" evidence="6">
    <location>
        <begin position="416"/>
        <end position="426"/>
    </location>
</feature>
<dbReference type="PROSITE" id="PS00028">
    <property type="entry name" value="ZINC_FINGER_C2H2_1"/>
    <property type="match status" value="2"/>
</dbReference>
<evidence type="ECO:0000259" key="7">
    <source>
        <dbReference type="PROSITE" id="PS50157"/>
    </source>
</evidence>
<dbReference type="SMART" id="SM00355">
    <property type="entry name" value="ZnF_C2H2"/>
    <property type="match status" value="2"/>
</dbReference>
<dbReference type="PROSITE" id="PS50157">
    <property type="entry name" value="ZINC_FINGER_C2H2_2"/>
    <property type="match status" value="2"/>
</dbReference>
<feature type="compositionally biased region" description="Polar residues" evidence="6">
    <location>
        <begin position="519"/>
        <end position="533"/>
    </location>
</feature>
<sequence>MAKNVIPLAVFLFSCVPDSHQTFGFFTAAYPGGPPGPPGPPGAPGQLMPYPGGGIGGKVHQVLATLQGGGPDPTKAANGNTPGAGVTVTAVKCPCENGGPPGPGGTSDKGAAPPPISSGAPPVSSGGPPPVSSGGPPPVSSGAPPPVSSGGSPPGSGGGPPPVSSGGTPPSSPGGPPPVSSGGTPPVSSGGTPPVSSGGTPAVSSGAPPSASPGGKPGDKAKPQDTPSKGDAPPSVSSGGPAPAPPADGSGGGKSKPKDVATPSKGDEKPKDAPASPKAGDSEDKPSTPSVSSGGSPPPVSSGEGDKSKPKDAPSKSDKDLPPPVSSGGGTPGGKPKPKDASTPPKGDSEDKPSTPSVSSGGAPPPGDDKESKPKDAPSKAADKPAAPAAGDKKEGSPTVSSAKDSSTPPAPSGGDAEEDAPDEESSSTPPADAPPPAADNGTKTSDGSPAGPITAAVGHKSLAIGLVAIGTMSFAILHPHQAIDPIIWTVFSMSTNSVISFSTTYPMSDASKSDSYRNDSSPPTSLISLESTDPFENSLSADTFLESESGSQGLSPAGSIHSSLYPDNLVSFQEYLMLDLFAYGLPTTEPDVAAKPTQMLPYPSITPLITLGTGEEQAQTLDETHQADVQEALNGLSQTAPDTYFHQAQAIKEWSGACSTALSTESAPSPNSSLPQEAHYMSTVTSIDYPSSQTPASSSNDWSTKNKLNLTVNTNMTAFKAADQLSPNCQNPLTPYSESSASYISASAPSLYFEPQHSGLVSPLVPSPPSIVNWLHASLDAPQSNPGVSYCEGLPTPSSATFSAVPTPTGISFPSDYPHPLGKENSAMGINPAQTKFSLQLPVQSSGLLSPTNMDLTSGLGYQPVSASAPQVPHRQYQSNVYQLVNSPASYSSPLYSPTDYFTGLPQAPPNNYSSKFDHASTFGHMVSEPGFCAPLEKGPCSVPLALASPEDLDRSEQGKRALSQHTDSEDEHRPSKRRCSATSCDSANENVNPYQASGGVSSLLKRAPLVGSRLKPGPKSKSTLVQHPPPGANAIGLNPSGEACGIPKHVLKGLYDEISSPSKSGDHSSSKRFVCKLDDCRRSFARKTAIESHLQTHLEDKPFVCSTINCNAAFVRQHDLRRHEQIHLKNKAHNCICGKGFARGDALMRHRQRGICAGSLVPRRT</sequence>
<dbReference type="AlphaFoldDB" id="A0A5B0NMI3"/>
<feature type="compositionally biased region" description="Low complexity" evidence="6">
    <location>
        <begin position="230"/>
        <end position="241"/>
    </location>
</feature>
<dbReference type="PROSITE" id="PS51257">
    <property type="entry name" value="PROKAR_LIPOPROTEIN"/>
    <property type="match status" value="1"/>
</dbReference>
<feature type="compositionally biased region" description="Polar residues" evidence="6">
    <location>
        <begin position="398"/>
        <end position="408"/>
    </location>
</feature>
<reference evidence="8 9" key="1">
    <citation type="submission" date="2019-05" db="EMBL/GenBank/DDBJ databases">
        <title>Emergence of the Ug99 lineage of the wheat stem rust pathogen through somatic hybridization.</title>
        <authorList>
            <person name="Li F."/>
            <person name="Upadhyaya N.M."/>
            <person name="Sperschneider J."/>
            <person name="Matny O."/>
            <person name="Nguyen-Phuc H."/>
            <person name="Mago R."/>
            <person name="Raley C."/>
            <person name="Miller M.E."/>
            <person name="Silverstein K.A.T."/>
            <person name="Henningsen E."/>
            <person name="Hirsch C.D."/>
            <person name="Visser B."/>
            <person name="Pretorius Z.A."/>
            <person name="Steffenson B.J."/>
            <person name="Schwessinger B."/>
            <person name="Dodds P.N."/>
            <person name="Figueroa M."/>
        </authorList>
    </citation>
    <scope>NUCLEOTIDE SEQUENCE [LARGE SCALE GENOMIC DNA]</scope>
    <source>
        <strain evidence="8">21-0</strain>
    </source>
</reference>
<feature type="region of interest" description="Disordered" evidence="6">
    <location>
        <begin position="34"/>
        <end position="54"/>
    </location>
</feature>
<evidence type="ECO:0000256" key="3">
    <source>
        <dbReference type="ARBA" id="ARBA00022771"/>
    </source>
</evidence>
<dbReference type="PANTHER" id="PTHR19818:SF144">
    <property type="entry name" value="METALLOTHIONEIN EXPRESSION ACTIVATOR-RELATED"/>
    <property type="match status" value="1"/>
</dbReference>
<dbReference type="SUPFAM" id="SSF57667">
    <property type="entry name" value="beta-beta-alpha zinc fingers"/>
    <property type="match status" value="2"/>
</dbReference>
<evidence type="ECO:0000313" key="8">
    <source>
        <dbReference type="EMBL" id="KAA1090501.1"/>
    </source>
</evidence>
<dbReference type="InterPro" id="IPR036236">
    <property type="entry name" value="Znf_C2H2_sf"/>
</dbReference>
<keyword evidence="9" id="KW-1185">Reference proteome</keyword>
<feature type="domain" description="C2H2-type" evidence="7">
    <location>
        <begin position="1105"/>
        <end position="1134"/>
    </location>
</feature>
<feature type="compositionally biased region" description="Basic and acidic residues" evidence="6">
    <location>
        <begin position="304"/>
        <end position="321"/>
    </location>
</feature>
<evidence type="ECO:0000256" key="4">
    <source>
        <dbReference type="ARBA" id="ARBA00022833"/>
    </source>
</evidence>
<feature type="region of interest" description="Disordered" evidence="6">
    <location>
        <begin position="952"/>
        <end position="1001"/>
    </location>
</feature>
<dbReference type="GO" id="GO:0000981">
    <property type="term" value="F:DNA-binding transcription factor activity, RNA polymerase II-specific"/>
    <property type="evidence" value="ECO:0007669"/>
    <property type="project" value="TreeGrafter"/>
</dbReference>
<protein>
    <recommendedName>
        <fullName evidence="7">C2H2-type domain-containing protein</fullName>
    </recommendedName>
</protein>
<dbReference type="OrthoDB" id="8117402at2759"/>
<feature type="compositionally biased region" description="Polar residues" evidence="6">
    <location>
        <begin position="982"/>
        <end position="1001"/>
    </location>
</feature>
<evidence type="ECO:0000256" key="1">
    <source>
        <dbReference type="ARBA" id="ARBA00022723"/>
    </source>
</evidence>
<feature type="compositionally biased region" description="Low complexity" evidence="6">
    <location>
        <begin position="117"/>
        <end position="126"/>
    </location>
</feature>
<feature type="compositionally biased region" description="Pro residues" evidence="6">
    <location>
        <begin position="34"/>
        <end position="43"/>
    </location>
</feature>
<dbReference type="InterPro" id="IPR050329">
    <property type="entry name" value="GLI_C2H2-zinc-finger"/>
</dbReference>
<proteinExistence type="predicted"/>
<evidence type="ECO:0000313" key="9">
    <source>
        <dbReference type="Proteomes" id="UP000324748"/>
    </source>
</evidence>
<dbReference type="GO" id="GO:0000978">
    <property type="term" value="F:RNA polymerase II cis-regulatory region sequence-specific DNA binding"/>
    <property type="evidence" value="ECO:0007669"/>
    <property type="project" value="TreeGrafter"/>
</dbReference>
<keyword evidence="4" id="KW-0862">Zinc</keyword>
<dbReference type="Gene3D" id="3.30.160.60">
    <property type="entry name" value="Classic Zinc Finger"/>
    <property type="match status" value="2"/>
</dbReference>
<comment type="caution">
    <text evidence="8">The sequence shown here is derived from an EMBL/GenBank/DDBJ whole genome shotgun (WGS) entry which is preliminary data.</text>
</comment>
<evidence type="ECO:0000256" key="6">
    <source>
        <dbReference type="SAM" id="MobiDB-lite"/>
    </source>
</evidence>
<feature type="compositionally biased region" description="Pro residues" evidence="6">
    <location>
        <begin position="170"/>
        <end position="179"/>
    </location>
</feature>
<feature type="compositionally biased region" description="Basic and acidic residues" evidence="6">
    <location>
        <begin position="367"/>
        <end position="383"/>
    </location>
</feature>
<keyword evidence="3 5" id="KW-0863">Zinc-finger</keyword>
<keyword evidence="2" id="KW-0677">Repeat</keyword>
<organism evidence="8 9">
    <name type="scientific">Puccinia graminis f. sp. tritici</name>
    <dbReference type="NCBI Taxonomy" id="56615"/>
    <lineage>
        <taxon>Eukaryota</taxon>
        <taxon>Fungi</taxon>
        <taxon>Dikarya</taxon>
        <taxon>Basidiomycota</taxon>
        <taxon>Pucciniomycotina</taxon>
        <taxon>Pucciniomycetes</taxon>
        <taxon>Pucciniales</taxon>
        <taxon>Pucciniaceae</taxon>
        <taxon>Puccinia</taxon>
    </lineage>
</organism>
<dbReference type="GO" id="GO:0008270">
    <property type="term" value="F:zinc ion binding"/>
    <property type="evidence" value="ECO:0007669"/>
    <property type="project" value="UniProtKB-KW"/>
</dbReference>
<dbReference type="InterPro" id="IPR013087">
    <property type="entry name" value="Znf_C2H2_type"/>
</dbReference>
<dbReference type="PANTHER" id="PTHR19818">
    <property type="entry name" value="ZINC FINGER PROTEIN ZIC AND GLI"/>
    <property type="match status" value="1"/>
</dbReference>
<feature type="compositionally biased region" description="Low complexity" evidence="6">
    <location>
        <begin position="180"/>
        <end position="214"/>
    </location>
</feature>
<dbReference type="GO" id="GO:0045944">
    <property type="term" value="P:positive regulation of transcription by RNA polymerase II"/>
    <property type="evidence" value="ECO:0007669"/>
    <property type="project" value="UniProtKB-ARBA"/>
</dbReference>